<proteinExistence type="predicted"/>
<evidence type="ECO:0000313" key="4">
    <source>
        <dbReference type="Proteomes" id="UP000480312"/>
    </source>
</evidence>
<evidence type="ECO:0000256" key="1">
    <source>
        <dbReference type="ARBA" id="ARBA00022679"/>
    </source>
</evidence>
<reference evidence="3 4" key="1">
    <citation type="submission" date="2020-01" db="EMBL/GenBank/DDBJ databases">
        <title>Whole genome sequencing of Halomonas alkaliphila strain LS44.</title>
        <authorList>
            <person name="Kumar S."/>
            <person name="Paul D."/>
            <person name="Shouche Y."/>
            <person name="Suryavanshi M.V."/>
        </authorList>
    </citation>
    <scope>NUCLEOTIDE SEQUENCE [LARGE SCALE GENOMIC DNA]</scope>
    <source>
        <strain evidence="3 4">LS44</strain>
    </source>
</reference>
<accession>A0A7C9NPK0</accession>
<protein>
    <submittedName>
        <fullName evidence="3">Lipopolysaccharide A protein</fullName>
    </submittedName>
</protein>
<gene>
    <name evidence="3" type="ORF">GPL32_16200</name>
</gene>
<name>A0A7C9NPK0_9GAMM</name>
<dbReference type="EMBL" id="JAAEHK010000030">
    <property type="protein sequence ID" value="NDL72049.1"/>
    <property type="molecule type" value="Genomic_DNA"/>
</dbReference>
<dbReference type="GO" id="GO:0016740">
    <property type="term" value="F:transferase activity"/>
    <property type="evidence" value="ECO:0007669"/>
    <property type="project" value="UniProtKB-KW"/>
</dbReference>
<dbReference type="SMART" id="SM00672">
    <property type="entry name" value="CAP10"/>
    <property type="match status" value="1"/>
</dbReference>
<dbReference type="Pfam" id="PF05686">
    <property type="entry name" value="Glyco_transf_90"/>
    <property type="match status" value="1"/>
</dbReference>
<sequence>MELLFNERYLQAPSCEKNSILKRLNYYNKVNHTFSIDQKLPIYQATGLKKEGSWFYHYDLTMQLAAFSGDLLFHYLPGDVQSIPSAPTLVKSRPILDANENSILLKLNTIRHFNFVKDPFQYADKKDMLVWRGACHQPHRRFFIENFFSHPRCDVGDTRKDAGLGKQSFMSIQDQLKYKFILSIEGNEVASNLKWIMASNSLCFMVKPKFETWFMEGTLSPGVHYVELKEDYSDLDEKITFYLENKDDATAIIKNANDYVRPFLDHDREALISHLVLKKYFSNSGQSSEFNHLTSV</sequence>
<dbReference type="PANTHER" id="PTHR12203:SF35">
    <property type="entry name" value="PROTEIN O-GLUCOSYLTRANSFERASE 1"/>
    <property type="match status" value="1"/>
</dbReference>
<dbReference type="InterPro" id="IPR006598">
    <property type="entry name" value="CAP10"/>
</dbReference>
<evidence type="ECO:0000259" key="2">
    <source>
        <dbReference type="SMART" id="SM00672"/>
    </source>
</evidence>
<comment type="caution">
    <text evidence="3">The sequence shown here is derived from an EMBL/GenBank/DDBJ whole genome shotgun (WGS) entry which is preliminary data.</text>
</comment>
<dbReference type="Proteomes" id="UP000480312">
    <property type="component" value="Unassembled WGS sequence"/>
</dbReference>
<organism evidence="3 4">
    <name type="scientific">Vreelandella alkaliphila</name>
    <dbReference type="NCBI Taxonomy" id="272774"/>
    <lineage>
        <taxon>Bacteria</taxon>
        <taxon>Pseudomonadati</taxon>
        <taxon>Pseudomonadota</taxon>
        <taxon>Gammaproteobacteria</taxon>
        <taxon>Oceanospirillales</taxon>
        <taxon>Halomonadaceae</taxon>
        <taxon>Vreelandella</taxon>
    </lineage>
</organism>
<dbReference type="OrthoDB" id="767964at2"/>
<keyword evidence="1" id="KW-0808">Transferase</keyword>
<evidence type="ECO:0000313" key="3">
    <source>
        <dbReference type="EMBL" id="NDL72049.1"/>
    </source>
</evidence>
<feature type="domain" description="Glycosyl transferase CAP10" evidence="2">
    <location>
        <begin position="67"/>
        <end position="281"/>
    </location>
</feature>
<dbReference type="InterPro" id="IPR051091">
    <property type="entry name" value="O-Glucosyltr/Glycosyltrsf_90"/>
</dbReference>
<dbReference type="PANTHER" id="PTHR12203">
    <property type="entry name" value="KDEL LYS-ASP-GLU-LEU CONTAINING - RELATED"/>
    <property type="match status" value="1"/>
</dbReference>
<dbReference type="AlphaFoldDB" id="A0A7C9NPK0"/>